<comment type="caution">
    <text evidence="2">The sequence shown here is derived from an EMBL/GenBank/DDBJ whole genome shotgun (WGS) entry which is preliminary data.</text>
</comment>
<proteinExistence type="predicted"/>
<keyword evidence="3" id="KW-1185">Reference proteome</keyword>
<evidence type="ECO:0000313" key="2">
    <source>
        <dbReference type="EMBL" id="KAK1370875.1"/>
    </source>
</evidence>
<feature type="region of interest" description="Disordered" evidence="1">
    <location>
        <begin position="38"/>
        <end position="57"/>
    </location>
</feature>
<accession>A0AAD8MCX1</accession>
<dbReference type="AlphaFoldDB" id="A0AAD8MCX1"/>
<dbReference type="Proteomes" id="UP001237642">
    <property type="component" value="Unassembled WGS sequence"/>
</dbReference>
<dbReference type="InterPro" id="IPR036514">
    <property type="entry name" value="SGNH_hydro_sf"/>
</dbReference>
<evidence type="ECO:0000256" key="1">
    <source>
        <dbReference type="SAM" id="MobiDB-lite"/>
    </source>
</evidence>
<dbReference type="EMBL" id="JAUIZM010000008">
    <property type="protein sequence ID" value="KAK1370875.1"/>
    <property type="molecule type" value="Genomic_DNA"/>
</dbReference>
<dbReference type="Gene3D" id="3.40.50.1110">
    <property type="entry name" value="SGNH hydrolase"/>
    <property type="match status" value="1"/>
</dbReference>
<protein>
    <submittedName>
        <fullName evidence="2">Uncharacterized protein</fullName>
    </submittedName>
</protein>
<gene>
    <name evidence="2" type="ORF">POM88_036967</name>
</gene>
<sequence>MVIGRRGRGVEGKENVEVEHGSVVVRDANVIERYVPKSSRKVDGKNRKQIRPSKKNSAKKLDMKFEFKKLMTKNKYFAKTLYTHGICLVDITAKVLDNKTDDEIKVVVANLINRLSSNVKILYSLGGRTFWIHNILLVAFQLF</sequence>
<organism evidence="2 3">
    <name type="scientific">Heracleum sosnowskyi</name>
    <dbReference type="NCBI Taxonomy" id="360622"/>
    <lineage>
        <taxon>Eukaryota</taxon>
        <taxon>Viridiplantae</taxon>
        <taxon>Streptophyta</taxon>
        <taxon>Embryophyta</taxon>
        <taxon>Tracheophyta</taxon>
        <taxon>Spermatophyta</taxon>
        <taxon>Magnoliopsida</taxon>
        <taxon>eudicotyledons</taxon>
        <taxon>Gunneridae</taxon>
        <taxon>Pentapetalae</taxon>
        <taxon>asterids</taxon>
        <taxon>campanulids</taxon>
        <taxon>Apiales</taxon>
        <taxon>Apiaceae</taxon>
        <taxon>Apioideae</taxon>
        <taxon>apioid superclade</taxon>
        <taxon>Tordylieae</taxon>
        <taxon>Tordyliinae</taxon>
        <taxon>Heracleum</taxon>
    </lineage>
</organism>
<name>A0AAD8MCX1_9APIA</name>
<reference evidence="2" key="2">
    <citation type="submission" date="2023-05" db="EMBL/GenBank/DDBJ databases">
        <authorList>
            <person name="Schelkunov M.I."/>
        </authorList>
    </citation>
    <scope>NUCLEOTIDE SEQUENCE</scope>
    <source>
        <strain evidence="2">Hsosn_3</strain>
        <tissue evidence="2">Leaf</tissue>
    </source>
</reference>
<evidence type="ECO:0000313" key="3">
    <source>
        <dbReference type="Proteomes" id="UP001237642"/>
    </source>
</evidence>
<feature type="compositionally biased region" description="Basic residues" evidence="1">
    <location>
        <begin position="47"/>
        <end position="57"/>
    </location>
</feature>
<reference evidence="2" key="1">
    <citation type="submission" date="2023-02" db="EMBL/GenBank/DDBJ databases">
        <title>Genome of toxic invasive species Heracleum sosnowskyi carries increased number of genes despite the absence of recent whole-genome duplications.</title>
        <authorList>
            <person name="Schelkunov M."/>
            <person name="Shtratnikova V."/>
            <person name="Makarenko M."/>
            <person name="Klepikova A."/>
            <person name="Omelchenko D."/>
            <person name="Novikova G."/>
            <person name="Obukhova E."/>
            <person name="Bogdanov V."/>
            <person name="Penin A."/>
            <person name="Logacheva M."/>
        </authorList>
    </citation>
    <scope>NUCLEOTIDE SEQUENCE</scope>
    <source>
        <strain evidence="2">Hsosn_3</strain>
        <tissue evidence="2">Leaf</tissue>
    </source>
</reference>